<organism evidence="1 2">
    <name type="scientific">Petrolisthes cinctipes</name>
    <name type="common">Flat porcelain crab</name>
    <dbReference type="NCBI Taxonomy" id="88211"/>
    <lineage>
        <taxon>Eukaryota</taxon>
        <taxon>Metazoa</taxon>
        <taxon>Ecdysozoa</taxon>
        <taxon>Arthropoda</taxon>
        <taxon>Crustacea</taxon>
        <taxon>Multicrustacea</taxon>
        <taxon>Malacostraca</taxon>
        <taxon>Eumalacostraca</taxon>
        <taxon>Eucarida</taxon>
        <taxon>Decapoda</taxon>
        <taxon>Pleocyemata</taxon>
        <taxon>Anomura</taxon>
        <taxon>Galatheoidea</taxon>
        <taxon>Porcellanidae</taxon>
        <taxon>Petrolisthes</taxon>
    </lineage>
</organism>
<keyword evidence="2" id="KW-1185">Reference proteome</keyword>
<evidence type="ECO:0000313" key="1">
    <source>
        <dbReference type="EMBL" id="KAK3888751.1"/>
    </source>
</evidence>
<protein>
    <submittedName>
        <fullName evidence="1">Uncharacterized protein</fullName>
    </submittedName>
</protein>
<reference evidence="1" key="1">
    <citation type="submission" date="2023-10" db="EMBL/GenBank/DDBJ databases">
        <title>Genome assemblies of two species of porcelain crab, Petrolisthes cinctipes and Petrolisthes manimaculis (Anomura: Porcellanidae).</title>
        <authorList>
            <person name="Angst P."/>
        </authorList>
    </citation>
    <scope>NUCLEOTIDE SEQUENCE</scope>
    <source>
        <strain evidence="1">PB745_01</strain>
        <tissue evidence="1">Gill</tissue>
    </source>
</reference>
<evidence type="ECO:0000313" key="2">
    <source>
        <dbReference type="Proteomes" id="UP001286313"/>
    </source>
</evidence>
<sequence length="123" mass="14110">MLKRDQMGCQQFSSLKCSKALARPFCILWRCSLEKGGGVRDSFLTDTTLSRPITSAKKASCLQQDLDAVYTWAATSNMQFNEDKYEILRHGHNQERKETARLYSEECRKSQPYPHQMPGCTPQ</sequence>
<comment type="caution">
    <text evidence="1">The sequence shown here is derived from an EMBL/GenBank/DDBJ whole genome shotgun (WGS) entry which is preliminary data.</text>
</comment>
<dbReference type="AlphaFoldDB" id="A0AAE1GBF6"/>
<proteinExistence type="predicted"/>
<name>A0AAE1GBF6_PETCI</name>
<gene>
    <name evidence="1" type="ORF">Pcinc_007226</name>
</gene>
<dbReference type="Proteomes" id="UP001286313">
    <property type="component" value="Unassembled WGS sequence"/>
</dbReference>
<dbReference type="EMBL" id="JAWQEG010000535">
    <property type="protein sequence ID" value="KAK3888751.1"/>
    <property type="molecule type" value="Genomic_DNA"/>
</dbReference>
<accession>A0AAE1GBF6</accession>